<dbReference type="SMART" id="SM00320">
    <property type="entry name" value="WD40"/>
    <property type="match status" value="2"/>
</dbReference>
<keyword evidence="7" id="KW-0966">Cell projection</keyword>
<evidence type="ECO:0000313" key="10">
    <source>
        <dbReference type="Proteomes" id="UP000002729"/>
    </source>
</evidence>
<protein>
    <recommendedName>
        <fullName evidence="8">EML-like first beta-propeller domain-containing protein</fullName>
    </recommendedName>
</protein>
<dbReference type="InterPro" id="IPR055439">
    <property type="entry name" value="Beta-prop_EML_1st"/>
</dbReference>
<dbReference type="GO" id="GO:0005930">
    <property type="term" value="C:axoneme"/>
    <property type="evidence" value="ECO:0007669"/>
    <property type="project" value="UniProtKB-SubCell"/>
</dbReference>
<keyword evidence="5" id="KW-0175">Coiled coil</keyword>
<dbReference type="RefSeq" id="XP_009036416.1">
    <property type="nucleotide sequence ID" value="XM_009038168.1"/>
</dbReference>
<evidence type="ECO:0000259" key="8">
    <source>
        <dbReference type="Pfam" id="PF23409"/>
    </source>
</evidence>
<dbReference type="EMBL" id="GL833126">
    <property type="protein sequence ID" value="EGB09320.1"/>
    <property type="molecule type" value="Genomic_DNA"/>
</dbReference>
<dbReference type="KEGG" id="aaf:AURANDRAFT_13977"/>
<feature type="domain" description="EML-like first beta-propeller" evidence="8">
    <location>
        <begin position="31"/>
        <end position="215"/>
    </location>
</feature>
<feature type="non-terminal residue" evidence="9">
    <location>
        <position position="219"/>
    </location>
</feature>
<evidence type="ECO:0000256" key="5">
    <source>
        <dbReference type="ARBA" id="ARBA00023054"/>
    </source>
</evidence>
<dbReference type="Pfam" id="PF23409">
    <property type="entry name" value="Beta-prop_EML"/>
    <property type="match status" value="1"/>
</dbReference>
<evidence type="ECO:0000256" key="4">
    <source>
        <dbReference type="ARBA" id="ARBA00022737"/>
    </source>
</evidence>
<proteinExistence type="predicted"/>
<dbReference type="InterPro" id="IPR001680">
    <property type="entry name" value="WD40_rpt"/>
</dbReference>
<dbReference type="Gene3D" id="2.130.10.10">
    <property type="entry name" value="YVTN repeat-like/Quinoprotein amine dehydrogenase"/>
    <property type="match status" value="1"/>
</dbReference>
<keyword evidence="10" id="KW-1185">Reference proteome</keyword>
<feature type="non-terminal residue" evidence="9">
    <location>
        <position position="1"/>
    </location>
</feature>
<dbReference type="OMA" id="AHNTETH"/>
<dbReference type="OrthoDB" id="1935234at2759"/>
<keyword evidence="3" id="KW-0853">WD repeat</keyword>
<dbReference type="InterPro" id="IPR036322">
    <property type="entry name" value="WD40_repeat_dom_sf"/>
</dbReference>
<dbReference type="InterPro" id="IPR015943">
    <property type="entry name" value="WD40/YVTN_repeat-like_dom_sf"/>
</dbReference>
<dbReference type="InParanoid" id="F0Y702"/>
<comment type="subcellular location">
    <subcellularLocation>
        <location evidence="1">Cytoplasm</location>
        <location evidence="1">Cytoskeleton</location>
        <location evidence="1">Cilium axoneme</location>
    </subcellularLocation>
</comment>
<dbReference type="eggNOG" id="KOG2106">
    <property type="taxonomic scope" value="Eukaryota"/>
</dbReference>
<evidence type="ECO:0000256" key="6">
    <source>
        <dbReference type="ARBA" id="ARBA00023212"/>
    </source>
</evidence>
<evidence type="ECO:0000256" key="2">
    <source>
        <dbReference type="ARBA" id="ARBA00022490"/>
    </source>
</evidence>
<gene>
    <name evidence="9" type="ORF">AURANDRAFT_13977</name>
</gene>
<keyword evidence="6" id="KW-0206">Cytoskeleton</keyword>
<dbReference type="PANTHER" id="PTHR14885:SF3">
    <property type="entry name" value="CILIA- AND FLAGELLA-ASSOCIATED PROTEIN 44"/>
    <property type="match status" value="1"/>
</dbReference>
<dbReference type="Proteomes" id="UP000002729">
    <property type="component" value="Unassembled WGS sequence"/>
</dbReference>
<name>F0Y702_AURAN</name>
<organism evidence="10">
    <name type="scientific">Aureococcus anophagefferens</name>
    <name type="common">Harmful bloom alga</name>
    <dbReference type="NCBI Taxonomy" id="44056"/>
    <lineage>
        <taxon>Eukaryota</taxon>
        <taxon>Sar</taxon>
        <taxon>Stramenopiles</taxon>
        <taxon>Ochrophyta</taxon>
        <taxon>Pelagophyceae</taxon>
        <taxon>Pelagomonadales</taxon>
        <taxon>Pelagomonadaceae</taxon>
        <taxon>Aureococcus</taxon>
    </lineage>
</organism>
<evidence type="ECO:0000313" key="9">
    <source>
        <dbReference type="EMBL" id="EGB09320.1"/>
    </source>
</evidence>
<keyword evidence="4" id="KW-0677">Repeat</keyword>
<reference evidence="9 10" key="1">
    <citation type="journal article" date="2011" name="Proc. Natl. Acad. Sci. U.S.A.">
        <title>Niche of harmful alga Aureococcus anophagefferens revealed through ecogenomics.</title>
        <authorList>
            <person name="Gobler C.J."/>
            <person name="Berry D.L."/>
            <person name="Dyhrman S.T."/>
            <person name="Wilhelm S.W."/>
            <person name="Salamov A."/>
            <person name="Lobanov A.V."/>
            <person name="Zhang Y."/>
            <person name="Collier J.L."/>
            <person name="Wurch L.L."/>
            <person name="Kustka A.B."/>
            <person name="Dill B.D."/>
            <person name="Shah M."/>
            <person name="VerBerkmoes N.C."/>
            <person name="Kuo A."/>
            <person name="Terry A."/>
            <person name="Pangilinan J."/>
            <person name="Lindquist E.A."/>
            <person name="Lucas S."/>
            <person name="Paulsen I.T."/>
            <person name="Hattenrath-Lehmann T.K."/>
            <person name="Talmage S.C."/>
            <person name="Walker E.A."/>
            <person name="Koch F."/>
            <person name="Burson A.M."/>
            <person name="Marcoval M.A."/>
            <person name="Tang Y.Z."/>
            <person name="Lecleir G.R."/>
            <person name="Coyne K.J."/>
            <person name="Berg G.M."/>
            <person name="Bertrand E.M."/>
            <person name="Saito M.A."/>
            <person name="Gladyshev V.N."/>
            <person name="Grigoriev I.V."/>
        </authorList>
    </citation>
    <scope>NUCLEOTIDE SEQUENCE [LARGE SCALE GENOMIC DNA]</scope>
    <source>
        <strain evidence="10">CCMP 1984</strain>
    </source>
</reference>
<dbReference type="SUPFAM" id="SSF50978">
    <property type="entry name" value="WD40 repeat-like"/>
    <property type="match status" value="1"/>
</dbReference>
<evidence type="ECO:0000256" key="1">
    <source>
        <dbReference type="ARBA" id="ARBA00004430"/>
    </source>
</evidence>
<sequence>VVAYVAGNALTLLHVPSMKRQYVFGLAKSGIGSFVVHPSRETFAVGEKGKLPNVYIYEYPTLNIVKVLRNGATRGYACMCYSDNGQKLATVSSTPDFMLSIWDWNNEQMLLQSKAFGQEVYSVRFSPGDDGRLTTSGTGHIRFWKMASTFTGLKLQGDIGKFGKVELTDICSFVELPNNQVLSSTESGALLLWEGNFIKLRIMRGESRYCHDGEVIIEI</sequence>
<evidence type="ECO:0000256" key="7">
    <source>
        <dbReference type="ARBA" id="ARBA00023273"/>
    </source>
</evidence>
<dbReference type="GeneID" id="20218340"/>
<dbReference type="AlphaFoldDB" id="F0Y702"/>
<keyword evidence="2" id="KW-0963">Cytoplasm</keyword>
<evidence type="ECO:0000256" key="3">
    <source>
        <dbReference type="ARBA" id="ARBA00022574"/>
    </source>
</evidence>
<accession>F0Y702</accession>
<dbReference type="PANTHER" id="PTHR14885">
    <property type="entry name" value="CILIA- AND FLAGELLA-ASSOCIATED PROTEIN 43-RELATED"/>
    <property type="match status" value="1"/>
</dbReference>